<dbReference type="AlphaFoldDB" id="A0A3P8C130"/>
<keyword evidence="2" id="KW-1185">Reference proteome</keyword>
<accession>A0A3P8C130</accession>
<name>A0A3P8C130_9TREM</name>
<proteinExistence type="predicted"/>
<evidence type="ECO:0000313" key="2">
    <source>
        <dbReference type="Proteomes" id="UP000277204"/>
    </source>
</evidence>
<organism evidence="1 2">
    <name type="scientific">Schistosoma margrebowiei</name>
    <dbReference type="NCBI Taxonomy" id="48269"/>
    <lineage>
        <taxon>Eukaryota</taxon>
        <taxon>Metazoa</taxon>
        <taxon>Spiralia</taxon>
        <taxon>Lophotrochozoa</taxon>
        <taxon>Platyhelminthes</taxon>
        <taxon>Trematoda</taxon>
        <taxon>Digenea</taxon>
        <taxon>Strigeidida</taxon>
        <taxon>Schistosomatoidea</taxon>
        <taxon>Schistosomatidae</taxon>
        <taxon>Schistosoma</taxon>
    </lineage>
</organism>
<dbReference type="Proteomes" id="UP000277204">
    <property type="component" value="Unassembled WGS sequence"/>
</dbReference>
<evidence type="ECO:0000313" key="1">
    <source>
        <dbReference type="EMBL" id="VDP12154.1"/>
    </source>
</evidence>
<gene>
    <name evidence="1" type="ORF">SMRZ_LOCUS14270</name>
</gene>
<feature type="non-terminal residue" evidence="1">
    <location>
        <position position="60"/>
    </location>
</feature>
<sequence>MKNSCHSNPDNKSFGVDDGTGFLSSNGQHLNNNCNTINSLIDLPFTMIGGEDGFGVFIHQ</sequence>
<protein>
    <submittedName>
        <fullName evidence="1">Uncharacterized protein</fullName>
    </submittedName>
</protein>
<reference evidence="1 2" key="1">
    <citation type="submission" date="2018-11" db="EMBL/GenBank/DDBJ databases">
        <authorList>
            <consortium name="Pathogen Informatics"/>
        </authorList>
    </citation>
    <scope>NUCLEOTIDE SEQUENCE [LARGE SCALE GENOMIC DNA]</scope>
    <source>
        <strain evidence="1 2">Zambia</strain>
    </source>
</reference>
<dbReference type="EMBL" id="UZAI01013966">
    <property type="protein sequence ID" value="VDP12154.1"/>
    <property type="molecule type" value="Genomic_DNA"/>
</dbReference>